<protein>
    <submittedName>
        <fullName evidence="1">Uncharacterized protein</fullName>
    </submittedName>
</protein>
<name>A0A0L0NR51_CANAR</name>
<accession>A0A0L0NR51</accession>
<reference evidence="2" key="1">
    <citation type="journal article" date="2015" name="BMC Genomics">
        <title>Draft genome of a commonly misdiagnosed multidrug resistant pathogen Candida auris.</title>
        <authorList>
            <person name="Chatterjee S."/>
            <person name="Alampalli S.V."/>
            <person name="Nageshan R.K."/>
            <person name="Chettiar S.T."/>
            <person name="Joshi S."/>
            <person name="Tatu U.S."/>
        </authorList>
    </citation>
    <scope>NUCLEOTIDE SEQUENCE [LARGE SCALE GENOMIC DNA]</scope>
    <source>
        <strain evidence="2">6684</strain>
    </source>
</reference>
<evidence type="ECO:0000313" key="2">
    <source>
        <dbReference type="Proteomes" id="UP000037122"/>
    </source>
</evidence>
<dbReference type="VEuPathDB" id="FungiDB:QG37_07238"/>
<evidence type="ECO:0000313" key="1">
    <source>
        <dbReference type="EMBL" id="KND96499.1"/>
    </source>
</evidence>
<organism evidence="1 2">
    <name type="scientific">Candidozyma auris</name>
    <name type="common">Yeast</name>
    <name type="synonym">Candida auris</name>
    <dbReference type="NCBI Taxonomy" id="498019"/>
    <lineage>
        <taxon>Eukaryota</taxon>
        <taxon>Fungi</taxon>
        <taxon>Dikarya</taxon>
        <taxon>Ascomycota</taxon>
        <taxon>Saccharomycotina</taxon>
        <taxon>Pichiomycetes</taxon>
        <taxon>Metschnikowiaceae</taxon>
        <taxon>Candidozyma</taxon>
    </lineage>
</organism>
<comment type="caution">
    <text evidence="1">The sequence shown here is derived from an EMBL/GenBank/DDBJ whole genome shotgun (WGS) entry which is preliminary data.</text>
</comment>
<sequence length="52" mass="5817">MSPRGSLNFAMNVLVGNLGLKPLKPKSTKKAKIKLQFTEDNEKKIPETVYVN</sequence>
<dbReference type="Proteomes" id="UP000037122">
    <property type="component" value="Unassembled WGS sequence"/>
</dbReference>
<dbReference type="EMBL" id="LGST01000055">
    <property type="protein sequence ID" value="KND96499.1"/>
    <property type="molecule type" value="Genomic_DNA"/>
</dbReference>
<dbReference type="AlphaFoldDB" id="A0A0L0NR51"/>
<gene>
    <name evidence="1" type="ORF">QG37_07238</name>
</gene>
<proteinExistence type="predicted"/>